<dbReference type="RefSeq" id="WP_251779012.1">
    <property type="nucleotide sequence ID" value="NZ_JAMKFE010000007.1"/>
</dbReference>
<keyword evidence="2" id="KW-1185">Reference proteome</keyword>
<organism evidence="1 2">
    <name type="scientific">Caldimonas mangrovi</name>
    <dbReference type="NCBI Taxonomy" id="2944811"/>
    <lineage>
        <taxon>Bacteria</taxon>
        <taxon>Pseudomonadati</taxon>
        <taxon>Pseudomonadota</taxon>
        <taxon>Betaproteobacteria</taxon>
        <taxon>Burkholderiales</taxon>
        <taxon>Sphaerotilaceae</taxon>
        <taxon>Caldimonas</taxon>
    </lineage>
</organism>
<accession>A0ABT0YPA4</accession>
<sequence>MWLYKHHTASDIIDLNHETGQWRPVADEEKPKSARVLADLPIRGSYEEVNGKPYFKYWTDDNRHVFRTFDGKVFEICRKLPDGSTIEATPGLHCVIEPAKYADGRLREGMSDVSLVAGDGTVLYTLTYDSGYFLRLYASDFTAAAMVQDLSDWDFFVALKGGIEIFAERAASGKIPLAITGTTAMVEGHEVPCDDLLYCDTGEVCPRSGVWVCIEDMRQGQMVRKNEKMPSLDGNDVTWVWSRER</sequence>
<reference evidence="1" key="1">
    <citation type="submission" date="2022-05" db="EMBL/GenBank/DDBJ databases">
        <title>Schlegelella sp. nov., isolated from mangrove soil.</title>
        <authorList>
            <person name="Liu Y."/>
            <person name="Ge X."/>
            <person name="Liu W."/>
        </authorList>
    </citation>
    <scope>NUCLEOTIDE SEQUENCE</scope>
    <source>
        <strain evidence="1">S2-27</strain>
    </source>
</reference>
<dbReference type="EMBL" id="JAMKFE010000007">
    <property type="protein sequence ID" value="MCM5680560.1"/>
    <property type="molecule type" value="Genomic_DNA"/>
</dbReference>
<proteinExistence type="predicted"/>
<evidence type="ECO:0000313" key="2">
    <source>
        <dbReference type="Proteomes" id="UP001165541"/>
    </source>
</evidence>
<dbReference type="Proteomes" id="UP001165541">
    <property type="component" value="Unassembled WGS sequence"/>
</dbReference>
<protein>
    <submittedName>
        <fullName evidence="1">Uncharacterized protein</fullName>
    </submittedName>
</protein>
<comment type="caution">
    <text evidence="1">The sequence shown here is derived from an EMBL/GenBank/DDBJ whole genome shotgun (WGS) entry which is preliminary data.</text>
</comment>
<gene>
    <name evidence="1" type="ORF">M8A51_13590</name>
</gene>
<evidence type="ECO:0000313" key="1">
    <source>
        <dbReference type="EMBL" id="MCM5680560.1"/>
    </source>
</evidence>
<name>A0ABT0YPA4_9BURK</name>